<keyword evidence="8" id="KW-1185">Reference proteome</keyword>
<dbReference type="GO" id="GO:0004252">
    <property type="term" value="F:serine-type endopeptidase activity"/>
    <property type="evidence" value="ECO:0007669"/>
    <property type="project" value="UniProtKB-UniRule"/>
</dbReference>
<dbReference type="AlphaFoldDB" id="A0A1H0APF8"/>
<dbReference type="EMBL" id="FNIC01000002">
    <property type="protein sequence ID" value="SDN35432.1"/>
    <property type="molecule type" value="Genomic_DNA"/>
</dbReference>
<proteinExistence type="predicted"/>
<evidence type="ECO:0000256" key="3">
    <source>
        <dbReference type="ARBA" id="ARBA00022989"/>
    </source>
</evidence>
<accession>A0A1H0APF8</accession>
<dbReference type="GO" id="GO:0006465">
    <property type="term" value="P:signal peptide processing"/>
    <property type="evidence" value="ECO:0007669"/>
    <property type="project" value="UniProtKB-UniRule"/>
</dbReference>
<dbReference type="NCBIfam" id="TIGR02228">
    <property type="entry name" value="sigpep_I_arch"/>
    <property type="match status" value="1"/>
</dbReference>
<evidence type="ECO:0000256" key="4">
    <source>
        <dbReference type="ARBA" id="ARBA00023136"/>
    </source>
</evidence>
<gene>
    <name evidence="7" type="ORF">SAMN05192576_2102</name>
</gene>
<dbReference type="InterPro" id="IPR036286">
    <property type="entry name" value="LexA/Signal_pep-like_sf"/>
</dbReference>
<evidence type="ECO:0000256" key="1">
    <source>
        <dbReference type="ARBA" id="ARBA00004370"/>
    </source>
</evidence>
<feature type="transmembrane region" description="Helical" evidence="6">
    <location>
        <begin position="20"/>
        <end position="41"/>
    </location>
</feature>
<dbReference type="RefSeq" id="WP_091024403.1">
    <property type="nucleotide sequence ID" value="NZ_BKAE01000011.1"/>
</dbReference>
<name>A0A1H0APF8_9ACTN</name>
<dbReference type="EC" id="3.4.21.89" evidence="5"/>
<keyword evidence="2 6" id="KW-0812">Transmembrane</keyword>
<dbReference type="InterPro" id="IPR001733">
    <property type="entry name" value="Peptidase_S26B"/>
</dbReference>
<keyword evidence="4 6" id="KW-0472">Membrane</keyword>
<dbReference type="STRING" id="1005944.SAMN05192576_2102"/>
<dbReference type="CDD" id="cd06530">
    <property type="entry name" value="S26_SPase_I"/>
    <property type="match status" value="1"/>
</dbReference>
<organism evidence="7 8">
    <name type="scientific">Nocardioides szechwanensis</name>
    <dbReference type="NCBI Taxonomy" id="1005944"/>
    <lineage>
        <taxon>Bacteria</taxon>
        <taxon>Bacillati</taxon>
        <taxon>Actinomycetota</taxon>
        <taxon>Actinomycetes</taxon>
        <taxon>Propionibacteriales</taxon>
        <taxon>Nocardioidaceae</taxon>
        <taxon>Nocardioides</taxon>
    </lineage>
</organism>
<feature type="transmembrane region" description="Helical" evidence="6">
    <location>
        <begin position="146"/>
        <end position="164"/>
    </location>
</feature>
<dbReference type="GO" id="GO:0016020">
    <property type="term" value="C:membrane"/>
    <property type="evidence" value="ECO:0007669"/>
    <property type="project" value="UniProtKB-SubCell"/>
</dbReference>
<evidence type="ECO:0000256" key="5">
    <source>
        <dbReference type="NCBIfam" id="TIGR02228"/>
    </source>
</evidence>
<dbReference type="GO" id="GO:0009003">
    <property type="term" value="F:signal peptidase activity"/>
    <property type="evidence" value="ECO:0007669"/>
    <property type="project" value="UniProtKB-EC"/>
</dbReference>
<evidence type="ECO:0000313" key="7">
    <source>
        <dbReference type="EMBL" id="SDN35432.1"/>
    </source>
</evidence>
<evidence type="ECO:0000313" key="8">
    <source>
        <dbReference type="Proteomes" id="UP000199004"/>
    </source>
</evidence>
<dbReference type="Proteomes" id="UP000199004">
    <property type="component" value="Unassembled WGS sequence"/>
</dbReference>
<evidence type="ECO:0000256" key="2">
    <source>
        <dbReference type="ARBA" id="ARBA00022692"/>
    </source>
</evidence>
<protein>
    <recommendedName>
        <fullName evidence="5">Signal peptidase I</fullName>
        <ecNumber evidence="5">3.4.21.89</ecNumber>
    </recommendedName>
</protein>
<reference evidence="7 8" key="1">
    <citation type="submission" date="2016-10" db="EMBL/GenBank/DDBJ databases">
        <authorList>
            <person name="de Groot N.N."/>
        </authorList>
    </citation>
    <scope>NUCLEOTIDE SEQUENCE [LARGE SCALE GENOMIC DNA]</scope>
    <source>
        <strain evidence="7 8">CGMCC 1.11147</strain>
    </source>
</reference>
<evidence type="ECO:0000256" key="6">
    <source>
        <dbReference type="SAM" id="Phobius"/>
    </source>
</evidence>
<keyword evidence="3 6" id="KW-1133">Transmembrane helix</keyword>
<sequence>MMEIAPAPHRRRLSPFARVLIALGVFAPVTFLALVPTMFGLQRYVVANESMDGGISRGSVVLERRVPISDLKVGDVITYDPPPASGVEGLLTHRVIWIDGIHLQTQGDAQPTPDPWLVPLEEPVMSRVVVSIPYVGLPFVAPIGESVWLLALIVPGSALLLLLLQDSMRARQPRPGPSQTVGTSPR</sequence>
<dbReference type="InterPro" id="IPR019533">
    <property type="entry name" value="Peptidase_S26"/>
</dbReference>
<comment type="subcellular location">
    <subcellularLocation>
        <location evidence="1">Membrane</location>
    </subcellularLocation>
</comment>
<dbReference type="SUPFAM" id="SSF51306">
    <property type="entry name" value="LexA/Signal peptidase"/>
    <property type="match status" value="1"/>
</dbReference>